<proteinExistence type="predicted"/>
<dbReference type="InterPro" id="IPR000626">
    <property type="entry name" value="Ubiquitin-like_dom"/>
</dbReference>
<dbReference type="PROSITE" id="PS50053">
    <property type="entry name" value="UBIQUITIN_2"/>
    <property type="match status" value="1"/>
</dbReference>
<evidence type="ECO:0000313" key="2">
    <source>
        <dbReference type="Ensembl" id="ENSVURP00010032179.1"/>
    </source>
</evidence>
<sequence>METLRRSLSRWKRYHIQVHVSEEDLLLPLTVRPADTVSDLRAQLVRQGVSSWKKAFYYNAKRLGEQDTLREVNVQNGSVLLLVSDA</sequence>
<organism evidence="2 3">
    <name type="scientific">Vombatus ursinus</name>
    <name type="common">Common wombat</name>
    <dbReference type="NCBI Taxonomy" id="29139"/>
    <lineage>
        <taxon>Eukaryota</taxon>
        <taxon>Metazoa</taxon>
        <taxon>Chordata</taxon>
        <taxon>Craniata</taxon>
        <taxon>Vertebrata</taxon>
        <taxon>Euteleostomi</taxon>
        <taxon>Mammalia</taxon>
        <taxon>Metatheria</taxon>
        <taxon>Diprotodontia</taxon>
        <taxon>Vombatidae</taxon>
        <taxon>Vombatus</taxon>
    </lineage>
</organism>
<dbReference type="InterPro" id="IPR029071">
    <property type="entry name" value="Ubiquitin-like_domsf"/>
</dbReference>
<keyword evidence="3" id="KW-1185">Reference proteome</keyword>
<reference evidence="3" key="1">
    <citation type="submission" date="2018-12" db="EMBL/GenBank/DDBJ databases">
        <authorList>
            <person name="Yazar S."/>
        </authorList>
    </citation>
    <scope>NUCLEOTIDE SEQUENCE [LARGE SCALE GENOMIC DNA]</scope>
</reference>
<reference evidence="2" key="2">
    <citation type="submission" date="2025-08" db="UniProtKB">
        <authorList>
            <consortium name="Ensembl"/>
        </authorList>
    </citation>
    <scope>IDENTIFICATION</scope>
</reference>
<dbReference type="GO" id="GO:0005737">
    <property type="term" value="C:cytoplasm"/>
    <property type="evidence" value="ECO:0007669"/>
    <property type="project" value="Ensembl"/>
</dbReference>
<name>A0A4X2M316_VOMUR</name>
<dbReference type="SUPFAM" id="SSF54236">
    <property type="entry name" value="Ubiquitin-like"/>
    <property type="match status" value="1"/>
</dbReference>
<dbReference type="Proteomes" id="UP000314987">
    <property type="component" value="Unassembled WGS sequence"/>
</dbReference>
<dbReference type="SMART" id="SM00213">
    <property type="entry name" value="UBQ"/>
    <property type="match status" value="1"/>
</dbReference>
<feature type="domain" description="Ubiquitin-like" evidence="1">
    <location>
        <begin position="14"/>
        <end position="86"/>
    </location>
</feature>
<dbReference type="Pfam" id="PF00240">
    <property type="entry name" value="ubiquitin"/>
    <property type="match status" value="1"/>
</dbReference>
<dbReference type="GO" id="GO:0090303">
    <property type="term" value="P:positive regulation of wound healing"/>
    <property type="evidence" value="ECO:0007669"/>
    <property type="project" value="Ensembl"/>
</dbReference>
<evidence type="ECO:0000259" key="1">
    <source>
        <dbReference type="PROSITE" id="PS50053"/>
    </source>
</evidence>
<accession>A0A4X2M316</accession>
<protein>
    <submittedName>
        <fullName evidence="2">TINCR ubiquitin domain containing</fullName>
    </submittedName>
</protein>
<dbReference type="Ensembl" id="ENSVURT00010036640.1">
    <property type="protein sequence ID" value="ENSVURP00010032179.1"/>
    <property type="gene ID" value="ENSVURG00010024552.1"/>
</dbReference>
<reference evidence="2" key="3">
    <citation type="submission" date="2025-09" db="UniProtKB">
        <authorList>
            <consortium name="Ensembl"/>
        </authorList>
    </citation>
    <scope>IDENTIFICATION</scope>
</reference>
<dbReference type="CDD" id="cd17039">
    <property type="entry name" value="Ubl_ubiquitin_like"/>
    <property type="match status" value="1"/>
</dbReference>
<dbReference type="GO" id="GO:0010838">
    <property type="term" value="P:positive regulation of keratinocyte proliferation"/>
    <property type="evidence" value="ECO:0007669"/>
    <property type="project" value="Ensembl"/>
</dbReference>
<evidence type="ECO:0000313" key="3">
    <source>
        <dbReference type="Proteomes" id="UP000314987"/>
    </source>
</evidence>
<gene>
    <name evidence="2" type="primary">TINCR</name>
</gene>
<dbReference type="GeneTree" id="ENSGT01110000267276"/>
<dbReference type="OMA" id="RYHIQVH"/>
<dbReference type="Gene3D" id="3.10.20.90">
    <property type="entry name" value="Phosphatidylinositol 3-kinase Catalytic Subunit, Chain A, domain 1"/>
    <property type="match status" value="1"/>
</dbReference>
<dbReference type="AlphaFoldDB" id="A0A4X2M316"/>